<evidence type="ECO:0000259" key="1">
    <source>
        <dbReference type="PROSITE" id="PS50821"/>
    </source>
</evidence>
<organism evidence="3 4">
    <name type="scientific">Dacryopinax primogenitus (strain DJM 731)</name>
    <name type="common">Brown rot fungus</name>
    <dbReference type="NCBI Taxonomy" id="1858805"/>
    <lineage>
        <taxon>Eukaryota</taxon>
        <taxon>Fungi</taxon>
        <taxon>Dikarya</taxon>
        <taxon>Basidiomycota</taxon>
        <taxon>Agaricomycotina</taxon>
        <taxon>Dacrymycetes</taxon>
        <taxon>Dacrymycetales</taxon>
        <taxon>Dacrymycetaceae</taxon>
        <taxon>Dacryopinax</taxon>
    </lineage>
</organism>
<protein>
    <submittedName>
        <fullName evidence="3">Piwi-domain-containing protein</fullName>
    </submittedName>
</protein>
<keyword evidence="4" id="KW-1185">Reference proteome</keyword>
<name>M5FYY4_DACPD</name>
<dbReference type="OrthoDB" id="10252740at2759"/>
<dbReference type="SUPFAM" id="SSF101690">
    <property type="entry name" value="PAZ domain"/>
    <property type="match status" value="1"/>
</dbReference>
<feature type="domain" description="Piwi" evidence="2">
    <location>
        <begin position="496"/>
        <end position="794"/>
    </location>
</feature>
<dbReference type="GeneID" id="63688064"/>
<dbReference type="STRING" id="1858805.M5FYY4"/>
<dbReference type="InterPro" id="IPR003100">
    <property type="entry name" value="PAZ_dom"/>
</dbReference>
<dbReference type="Pfam" id="PF02171">
    <property type="entry name" value="Piwi"/>
    <property type="match status" value="1"/>
</dbReference>
<dbReference type="PANTHER" id="PTHR22891">
    <property type="entry name" value="EUKARYOTIC TRANSLATION INITIATION FACTOR 2C"/>
    <property type="match status" value="1"/>
</dbReference>
<dbReference type="SMART" id="SM00950">
    <property type="entry name" value="Piwi"/>
    <property type="match status" value="1"/>
</dbReference>
<sequence>MTSRLVQSSSDRGRQITVYANYLSLSSPFPTKQMYQYDVEIKPEIVGRVLERQREIVDRLQNTIAPSVFAQGRAVYDGRSIMISCHELPIGHVSRFNVPMAVRPDPARPNRGVYLVTLTLVKTLDPRCLIEYCNPSASHRVNQPDAVDTINALNLIFRQAPMMRLPHTSKSYYLPHKKRMISDDISLFLGLFQSVRPAINKLYINVNTTAGKFWNPRPVLDVLMGLFNFQDVRRLVNLGPRELREATRYLRGVKVISEHRKDPLPPRPIQSFIREGANQYELDDTGETILNYFSRVYQYNLKFPSVCCVRINEKIVFPLETLQIIPNQFFKHELPARCRDAMLNFTASRPEQRLDAIMNNISELNYPNSDYVRGAGLSVNTNEPRKLTAGVMPSPEILYANGRTARIENGTWNTRDDVFWRGAEVKTWIWVSTVPDSLFSFQKVKQVRDMLSDVMRRRGMKLPRDAAPTFMINAHSLYKELHRLYKEAQERLGGLECLVLITDRSSDLYYTLKHFGDVEVGITTQHLDYRKLVKVNDQICANIAMKLNPKLGGINHVPSVKSVAWLRERPTIIFGADTSHPGPGDPEKPTVAALVSSVDETGTKYRATVRIQPSRVEIVQDLREMVVDAVKAFQLYQEHIEKRTVVPQRVLFYRDGVGEGQFQEVCDQEIVAVREAFASMKMPPPTITFVVVGKRHHTRFFPVDQRDADRSGNAPSGLIVDHDIVHPAYVNWFLLSQGGLKGTSRPMHACIMKDENRFPVHTLQHLTFTLTHNFARATRAVSIPTPIYYAHIASGRRQIHFKRPGAGTTATVISGEMSYKDYEDAFHSIHTKMSNKQYFM</sequence>
<dbReference type="Gene3D" id="3.30.420.10">
    <property type="entry name" value="Ribonuclease H-like superfamily/Ribonuclease H"/>
    <property type="match status" value="1"/>
</dbReference>
<evidence type="ECO:0000259" key="2">
    <source>
        <dbReference type="PROSITE" id="PS50822"/>
    </source>
</evidence>
<dbReference type="Proteomes" id="UP000030653">
    <property type="component" value="Unassembled WGS sequence"/>
</dbReference>
<dbReference type="CDD" id="cd02846">
    <property type="entry name" value="PAZ_argonaute_like"/>
    <property type="match status" value="1"/>
</dbReference>
<evidence type="ECO:0000313" key="3">
    <source>
        <dbReference type="EMBL" id="EJU01110.1"/>
    </source>
</evidence>
<dbReference type="PROSITE" id="PS50821">
    <property type="entry name" value="PAZ"/>
    <property type="match status" value="1"/>
</dbReference>
<dbReference type="HOGENOM" id="CLU_004544_4_3_1"/>
<feature type="domain" description="PAZ" evidence="1">
    <location>
        <begin position="218"/>
        <end position="326"/>
    </location>
</feature>
<dbReference type="InterPro" id="IPR014811">
    <property type="entry name" value="ArgoL1"/>
</dbReference>
<accession>M5FYY4</accession>
<dbReference type="InterPro" id="IPR036085">
    <property type="entry name" value="PAZ_dom_sf"/>
</dbReference>
<dbReference type="EMBL" id="JH795865">
    <property type="protein sequence ID" value="EJU01110.1"/>
    <property type="molecule type" value="Genomic_DNA"/>
</dbReference>
<dbReference type="Gene3D" id="2.170.260.10">
    <property type="entry name" value="paz domain"/>
    <property type="match status" value="1"/>
</dbReference>
<dbReference type="RefSeq" id="XP_040628007.1">
    <property type="nucleotide sequence ID" value="XM_040773002.1"/>
</dbReference>
<evidence type="ECO:0000313" key="4">
    <source>
        <dbReference type="Proteomes" id="UP000030653"/>
    </source>
</evidence>
<dbReference type="InterPro" id="IPR012337">
    <property type="entry name" value="RNaseH-like_sf"/>
</dbReference>
<dbReference type="OMA" id="HPDRIDW"/>
<dbReference type="SUPFAM" id="SSF53098">
    <property type="entry name" value="Ribonuclease H-like"/>
    <property type="match status" value="1"/>
</dbReference>
<dbReference type="SMART" id="SM01163">
    <property type="entry name" value="DUF1785"/>
    <property type="match status" value="1"/>
</dbReference>
<dbReference type="PROSITE" id="PS50822">
    <property type="entry name" value="PIWI"/>
    <property type="match status" value="1"/>
</dbReference>
<dbReference type="Pfam" id="PF08699">
    <property type="entry name" value="ArgoL1"/>
    <property type="match status" value="1"/>
</dbReference>
<dbReference type="GO" id="GO:0003723">
    <property type="term" value="F:RNA binding"/>
    <property type="evidence" value="ECO:0007669"/>
    <property type="project" value="InterPro"/>
</dbReference>
<reference evidence="3 4" key="1">
    <citation type="journal article" date="2012" name="Science">
        <title>The Paleozoic origin of enzymatic lignin decomposition reconstructed from 31 fungal genomes.</title>
        <authorList>
            <person name="Floudas D."/>
            <person name="Binder M."/>
            <person name="Riley R."/>
            <person name="Barry K."/>
            <person name="Blanchette R.A."/>
            <person name="Henrissat B."/>
            <person name="Martinez A.T."/>
            <person name="Otillar R."/>
            <person name="Spatafora J.W."/>
            <person name="Yadav J.S."/>
            <person name="Aerts A."/>
            <person name="Benoit I."/>
            <person name="Boyd A."/>
            <person name="Carlson A."/>
            <person name="Copeland A."/>
            <person name="Coutinho P.M."/>
            <person name="de Vries R.P."/>
            <person name="Ferreira P."/>
            <person name="Findley K."/>
            <person name="Foster B."/>
            <person name="Gaskell J."/>
            <person name="Glotzer D."/>
            <person name="Gorecki P."/>
            <person name="Heitman J."/>
            <person name="Hesse C."/>
            <person name="Hori C."/>
            <person name="Igarashi K."/>
            <person name="Jurgens J.A."/>
            <person name="Kallen N."/>
            <person name="Kersten P."/>
            <person name="Kohler A."/>
            <person name="Kuees U."/>
            <person name="Kumar T.K.A."/>
            <person name="Kuo A."/>
            <person name="LaButti K."/>
            <person name="Larrondo L.F."/>
            <person name="Lindquist E."/>
            <person name="Ling A."/>
            <person name="Lombard V."/>
            <person name="Lucas S."/>
            <person name="Lundell T."/>
            <person name="Martin R."/>
            <person name="McLaughlin D.J."/>
            <person name="Morgenstern I."/>
            <person name="Morin E."/>
            <person name="Murat C."/>
            <person name="Nagy L.G."/>
            <person name="Nolan M."/>
            <person name="Ohm R.A."/>
            <person name="Patyshakuliyeva A."/>
            <person name="Rokas A."/>
            <person name="Ruiz-Duenas F.J."/>
            <person name="Sabat G."/>
            <person name="Salamov A."/>
            <person name="Samejima M."/>
            <person name="Schmutz J."/>
            <person name="Slot J.C."/>
            <person name="St John F."/>
            <person name="Stenlid J."/>
            <person name="Sun H."/>
            <person name="Sun S."/>
            <person name="Syed K."/>
            <person name="Tsang A."/>
            <person name="Wiebenga A."/>
            <person name="Young D."/>
            <person name="Pisabarro A."/>
            <person name="Eastwood D.C."/>
            <person name="Martin F."/>
            <person name="Cullen D."/>
            <person name="Grigoriev I.V."/>
            <person name="Hibbett D.S."/>
        </authorList>
    </citation>
    <scope>NUCLEOTIDE SEQUENCE [LARGE SCALE GENOMIC DNA]</scope>
    <source>
        <strain evidence="3 4">DJM-731 SS1</strain>
    </source>
</reference>
<dbReference type="InterPro" id="IPR032474">
    <property type="entry name" value="Argonaute_N"/>
</dbReference>
<dbReference type="Gene3D" id="3.40.50.2300">
    <property type="match status" value="1"/>
</dbReference>
<gene>
    <name evidence="3" type="ORF">DACRYDRAFT_22890</name>
</gene>
<dbReference type="Pfam" id="PF16486">
    <property type="entry name" value="ArgoN"/>
    <property type="match status" value="1"/>
</dbReference>
<dbReference type="InterPro" id="IPR003165">
    <property type="entry name" value="Piwi"/>
</dbReference>
<proteinExistence type="predicted"/>
<dbReference type="AlphaFoldDB" id="M5FYY4"/>
<dbReference type="InterPro" id="IPR036397">
    <property type="entry name" value="RNaseH_sf"/>
</dbReference>